<gene>
    <name evidence="2" type="ORF">QO006_001505</name>
</gene>
<name>A0ABT9MBY6_9DEIO</name>
<comment type="caution">
    <text evidence="2">The sequence shown here is derived from an EMBL/GenBank/DDBJ whole genome shotgun (WGS) entry which is preliminary data.</text>
</comment>
<protein>
    <submittedName>
        <fullName evidence="2">Uncharacterized protein</fullName>
    </submittedName>
</protein>
<dbReference type="EMBL" id="JAURUR010000003">
    <property type="protein sequence ID" value="MDP9764080.1"/>
    <property type="molecule type" value="Genomic_DNA"/>
</dbReference>
<keyword evidence="1" id="KW-0732">Signal</keyword>
<accession>A0ABT9MBY6</accession>
<dbReference type="RefSeq" id="WP_159066052.1">
    <property type="nucleotide sequence ID" value="NZ_JAURUR010000003.1"/>
</dbReference>
<dbReference type="Proteomes" id="UP001232163">
    <property type="component" value="Unassembled WGS sequence"/>
</dbReference>
<evidence type="ECO:0000313" key="3">
    <source>
        <dbReference type="Proteomes" id="UP001232163"/>
    </source>
</evidence>
<reference evidence="2 3" key="1">
    <citation type="submission" date="2023-07" db="EMBL/GenBank/DDBJ databases">
        <title>Genomic Encyclopedia of Type Strains, Phase IV (KMG-IV): sequencing the most valuable type-strain genomes for metagenomic binning, comparative biology and taxonomic classification.</title>
        <authorList>
            <person name="Goeker M."/>
        </authorList>
    </citation>
    <scope>NUCLEOTIDE SEQUENCE [LARGE SCALE GENOMIC DNA]</scope>
    <source>
        <strain evidence="2 3">NIO-1023</strain>
    </source>
</reference>
<sequence length="152" mass="16195">MSPRHLLLSLMLAAATTASAAPLTGLAHSFVNRLARAGNVPMTGIVFTRTTATTQVARSFNARSYCLTDPTLTRLQAQPTNRAVQAQVFLEFRCVNTVGGKALTPELALALLEELGYNLRGDLLTSLLNNPPGSNALLEASKHAVTPLTPRN</sequence>
<feature type="signal peptide" evidence="1">
    <location>
        <begin position="1"/>
        <end position="20"/>
    </location>
</feature>
<organism evidence="2 3">
    <name type="scientific">Deinococcus enclensis</name>
    <dbReference type="NCBI Taxonomy" id="1049582"/>
    <lineage>
        <taxon>Bacteria</taxon>
        <taxon>Thermotogati</taxon>
        <taxon>Deinococcota</taxon>
        <taxon>Deinococci</taxon>
        <taxon>Deinococcales</taxon>
        <taxon>Deinococcaceae</taxon>
        <taxon>Deinococcus</taxon>
    </lineage>
</organism>
<feature type="chain" id="PRO_5046313716" evidence="1">
    <location>
        <begin position="21"/>
        <end position="152"/>
    </location>
</feature>
<evidence type="ECO:0000256" key="1">
    <source>
        <dbReference type="SAM" id="SignalP"/>
    </source>
</evidence>
<proteinExistence type="predicted"/>
<evidence type="ECO:0000313" key="2">
    <source>
        <dbReference type="EMBL" id="MDP9764080.1"/>
    </source>
</evidence>
<keyword evidence="3" id="KW-1185">Reference proteome</keyword>